<sequence length="443" mass="51470">MISVGDSIRQSAFFKILVIGFLVMLLLIPLIMISSAVYERQSRYYSVKSEIGELFGYDQTIMGPVVTVPYQRFWKDDKDKVHTDLHYAYFLPENLQIRGQLVPETRYRGIYEVVVYRTDLTVSGAFEPPNFGFWKTIQPEHILWDDAYLTIGISDTRGIREALTLNWNKKELPFLSGTRSSLFDKGLHVRLPDLEQLNTTNYEFSFKLNLNGHEQLAFSPVGKETIVELSSSWQDPSFAGSFLPVERVINETGFEARWQVSHLGRSYPQMWNTEMQDSVNLHQEQFNVNLRLPVDFYQKVERSIKYGILFILLTFTTFFLFEIFNPIRIHPLQYLMVGFALSIFYLLLLSISEHLNFSWAYLIASGATIGLIITYGQWVLQSRQRSLIMGGFLVGLYIYLYVLLHLQDYALLFGAIGLFVILALVMFITRRVDWYALHLNQQR</sequence>
<dbReference type="GO" id="GO:0005886">
    <property type="term" value="C:plasma membrane"/>
    <property type="evidence" value="ECO:0007669"/>
    <property type="project" value="TreeGrafter"/>
</dbReference>
<evidence type="ECO:0000313" key="3">
    <source>
        <dbReference type="Proteomes" id="UP000194798"/>
    </source>
</evidence>
<feature type="transmembrane region" description="Helical" evidence="1">
    <location>
        <begin position="306"/>
        <end position="325"/>
    </location>
</feature>
<keyword evidence="1" id="KW-0812">Transmembrane</keyword>
<keyword evidence="3" id="KW-1185">Reference proteome</keyword>
<dbReference type="Proteomes" id="UP000194798">
    <property type="component" value="Unassembled WGS sequence"/>
</dbReference>
<dbReference type="PANTHER" id="PTHR30092:SF0">
    <property type="entry name" value="INNER MEMBRANE PROTEIN CRED"/>
    <property type="match status" value="1"/>
</dbReference>
<accession>A0A251XBX8</accession>
<dbReference type="RefSeq" id="WP_086486639.1">
    <property type="nucleotide sequence ID" value="NZ_MSLT01000001.1"/>
</dbReference>
<comment type="caution">
    <text evidence="2">The sequence shown here is derived from an EMBL/GenBank/DDBJ whole genome shotgun (WGS) entry which is preliminary data.</text>
</comment>
<evidence type="ECO:0000256" key="1">
    <source>
        <dbReference type="SAM" id="Phobius"/>
    </source>
</evidence>
<dbReference type="PIRSF" id="PIRSF004548">
    <property type="entry name" value="CreD"/>
    <property type="match status" value="1"/>
</dbReference>
<dbReference type="AlphaFoldDB" id="A0A251XBX8"/>
<organism evidence="2 3">
    <name type="scientific">Thioflexithrix psekupsensis</name>
    <dbReference type="NCBI Taxonomy" id="1570016"/>
    <lineage>
        <taxon>Bacteria</taxon>
        <taxon>Pseudomonadati</taxon>
        <taxon>Pseudomonadota</taxon>
        <taxon>Gammaproteobacteria</taxon>
        <taxon>Thiotrichales</taxon>
        <taxon>Thioflexithrix</taxon>
    </lineage>
</organism>
<feature type="transmembrane region" description="Helical" evidence="1">
    <location>
        <begin position="358"/>
        <end position="380"/>
    </location>
</feature>
<dbReference type="InterPro" id="IPR010364">
    <property type="entry name" value="Uncharacterised_IM_CreD"/>
</dbReference>
<dbReference type="Pfam" id="PF06123">
    <property type="entry name" value="CreD"/>
    <property type="match status" value="1"/>
</dbReference>
<dbReference type="NCBIfam" id="NF008712">
    <property type="entry name" value="PRK11715.1-1"/>
    <property type="match status" value="1"/>
</dbReference>
<evidence type="ECO:0000313" key="2">
    <source>
        <dbReference type="EMBL" id="OUD16237.1"/>
    </source>
</evidence>
<gene>
    <name evidence="2" type="ORF">TPSD3_00500</name>
</gene>
<proteinExistence type="predicted"/>
<feature type="transmembrane region" description="Helical" evidence="1">
    <location>
        <begin position="12"/>
        <end position="38"/>
    </location>
</feature>
<protein>
    <submittedName>
        <fullName evidence="2">Cell envelope integrity protein CreD</fullName>
    </submittedName>
</protein>
<dbReference type="PANTHER" id="PTHR30092">
    <property type="entry name" value="INNER MEMBRANE PROTEIN CRED"/>
    <property type="match status" value="1"/>
</dbReference>
<dbReference type="EMBL" id="MSLT01000001">
    <property type="protein sequence ID" value="OUD16237.1"/>
    <property type="molecule type" value="Genomic_DNA"/>
</dbReference>
<name>A0A251XBX8_9GAMM</name>
<reference evidence="2 3" key="1">
    <citation type="submission" date="2016-12" db="EMBL/GenBank/DDBJ databases">
        <title>Thioflexothrix psekupsii D3 genome sequencing and assembly.</title>
        <authorList>
            <person name="Fomenkov A."/>
            <person name="Vincze T."/>
            <person name="Grabovich M."/>
            <person name="Anton B.P."/>
            <person name="Dubinina G."/>
            <person name="Orlova M."/>
            <person name="Belousova E."/>
            <person name="Roberts R.J."/>
        </authorList>
    </citation>
    <scope>NUCLEOTIDE SEQUENCE [LARGE SCALE GENOMIC DNA]</scope>
    <source>
        <strain evidence="2">D3</strain>
    </source>
</reference>
<feature type="transmembrane region" description="Helical" evidence="1">
    <location>
        <begin position="387"/>
        <end position="404"/>
    </location>
</feature>
<feature type="transmembrane region" description="Helical" evidence="1">
    <location>
        <begin position="410"/>
        <end position="429"/>
    </location>
</feature>
<keyword evidence="1" id="KW-1133">Transmembrane helix</keyword>
<dbReference type="OrthoDB" id="9791851at2"/>
<feature type="transmembrane region" description="Helical" evidence="1">
    <location>
        <begin position="332"/>
        <end position="352"/>
    </location>
</feature>
<keyword evidence="1" id="KW-0472">Membrane</keyword>